<dbReference type="Pfam" id="PF05140">
    <property type="entry name" value="ResB"/>
    <property type="match status" value="1"/>
</dbReference>
<dbReference type="InterPro" id="IPR007816">
    <property type="entry name" value="ResB-like_domain"/>
</dbReference>
<evidence type="ECO:0000256" key="6">
    <source>
        <dbReference type="SAM" id="MobiDB-lite"/>
    </source>
</evidence>
<dbReference type="EMBL" id="OX459121">
    <property type="protein sequence ID" value="CAI9104462.1"/>
    <property type="molecule type" value="Genomic_DNA"/>
</dbReference>
<evidence type="ECO:0000256" key="3">
    <source>
        <dbReference type="ARBA" id="ARBA00022748"/>
    </source>
</evidence>
<dbReference type="GO" id="GO:0017004">
    <property type="term" value="P:cytochrome complex assembly"/>
    <property type="evidence" value="ECO:0007669"/>
    <property type="project" value="UniProtKB-KW"/>
</dbReference>
<dbReference type="Proteomes" id="UP001161247">
    <property type="component" value="Chromosome 4"/>
</dbReference>
<evidence type="ECO:0000256" key="1">
    <source>
        <dbReference type="ARBA" id="ARBA00004141"/>
    </source>
</evidence>
<keyword evidence="4 7" id="KW-1133">Transmembrane helix</keyword>
<comment type="subcellular location">
    <subcellularLocation>
        <location evidence="1">Membrane</location>
        <topology evidence="1">Multi-pass membrane protein</topology>
    </subcellularLocation>
</comment>
<evidence type="ECO:0000313" key="9">
    <source>
        <dbReference type="EMBL" id="CAI9104462.1"/>
    </source>
</evidence>
<reference evidence="9" key="1">
    <citation type="submission" date="2023-03" db="EMBL/GenBank/DDBJ databases">
        <authorList>
            <person name="Julca I."/>
        </authorList>
    </citation>
    <scope>NUCLEOTIDE SEQUENCE</scope>
</reference>
<dbReference type="AlphaFoldDB" id="A0AAV1DCA4"/>
<feature type="domain" description="ResB-like" evidence="8">
    <location>
        <begin position="136"/>
        <end position="244"/>
    </location>
</feature>
<protein>
    <submittedName>
        <fullName evidence="9">OLC1v1003132C1</fullName>
    </submittedName>
</protein>
<feature type="transmembrane region" description="Helical" evidence="7">
    <location>
        <begin position="130"/>
        <end position="154"/>
    </location>
</feature>
<keyword evidence="5 7" id="KW-0472">Membrane</keyword>
<evidence type="ECO:0000256" key="5">
    <source>
        <dbReference type="ARBA" id="ARBA00023136"/>
    </source>
</evidence>
<keyword evidence="2 7" id="KW-0812">Transmembrane</keyword>
<evidence type="ECO:0000313" key="10">
    <source>
        <dbReference type="Proteomes" id="UP001161247"/>
    </source>
</evidence>
<dbReference type="PANTHER" id="PTHR31566">
    <property type="entry name" value="CYTOCHROME C BIOGENESIS PROTEIN CCS1, CHLOROPLASTIC"/>
    <property type="match status" value="1"/>
</dbReference>
<sequence length="274" mass="30121">MESLNLTSSSYRTNLTLSILLHHRLKTNISRYPFYPKAPSLLRDAGVTGRCIIFCKYKTSKDEVGGQKKPSRIVLPETNGAPSLSSEDGPTGNSKNGSPFSPQKPPPPARKNKKTGSGFAKSLSKRVLSILSNLPLALAEMATIAALMALGTFIDQGEAPDFYFQKYPEDNPVLGFFTWRWVLTLGFDHMFSSPVFLGTLVLLAASLMACTYTTQIPLVKVARRWSFSYSAESIRKLEYSDTLAQASIKDLGVILMGHGYEEELSLLLVASEDL</sequence>
<feature type="region of interest" description="Disordered" evidence="6">
    <location>
        <begin position="62"/>
        <end position="117"/>
    </location>
</feature>
<keyword evidence="10" id="KW-1185">Reference proteome</keyword>
<dbReference type="GO" id="GO:0016020">
    <property type="term" value="C:membrane"/>
    <property type="evidence" value="ECO:0007669"/>
    <property type="project" value="UniProtKB-SubCell"/>
</dbReference>
<dbReference type="InterPro" id="IPR023494">
    <property type="entry name" value="Cyt_c_bgen_Ccs1/CcsB/ResB"/>
</dbReference>
<proteinExistence type="predicted"/>
<feature type="compositionally biased region" description="Polar residues" evidence="6">
    <location>
        <begin position="80"/>
        <end position="98"/>
    </location>
</feature>
<keyword evidence="3" id="KW-0201">Cytochrome c-type biogenesis</keyword>
<name>A0AAV1DCA4_OLDCO</name>
<gene>
    <name evidence="9" type="ORF">OLC1_LOCUS13387</name>
</gene>
<dbReference type="PANTHER" id="PTHR31566:SF0">
    <property type="entry name" value="CYTOCHROME C BIOGENESIS PROTEIN CCS1, CHLOROPLASTIC"/>
    <property type="match status" value="1"/>
</dbReference>
<evidence type="ECO:0000259" key="8">
    <source>
        <dbReference type="Pfam" id="PF05140"/>
    </source>
</evidence>
<accession>A0AAV1DCA4</accession>
<evidence type="ECO:0000256" key="7">
    <source>
        <dbReference type="SAM" id="Phobius"/>
    </source>
</evidence>
<organism evidence="9 10">
    <name type="scientific">Oldenlandia corymbosa var. corymbosa</name>
    <dbReference type="NCBI Taxonomy" id="529605"/>
    <lineage>
        <taxon>Eukaryota</taxon>
        <taxon>Viridiplantae</taxon>
        <taxon>Streptophyta</taxon>
        <taxon>Embryophyta</taxon>
        <taxon>Tracheophyta</taxon>
        <taxon>Spermatophyta</taxon>
        <taxon>Magnoliopsida</taxon>
        <taxon>eudicotyledons</taxon>
        <taxon>Gunneridae</taxon>
        <taxon>Pentapetalae</taxon>
        <taxon>asterids</taxon>
        <taxon>lamiids</taxon>
        <taxon>Gentianales</taxon>
        <taxon>Rubiaceae</taxon>
        <taxon>Rubioideae</taxon>
        <taxon>Spermacoceae</taxon>
        <taxon>Hedyotis-Oldenlandia complex</taxon>
        <taxon>Oldenlandia</taxon>
    </lineage>
</organism>
<evidence type="ECO:0000256" key="4">
    <source>
        <dbReference type="ARBA" id="ARBA00022989"/>
    </source>
</evidence>
<feature type="transmembrane region" description="Helical" evidence="7">
    <location>
        <begin position="195"/>
        <end position="214"/>
    </location>
</feature>
<evidence type="ECO:0000256" key="2">
    <source>
        <dbReference type="ARBA" id="ARBA00022692"/>
    </source>
</evidence>